<evidence type="ECO:0000313" key="2">
    <source>
        <dbReference type="Proteomes" id="UP000426027"/>
    </source>
</evidence>
<dbReference type="PROSITE" id="PS51257">
    <property type="entry name" value="PROKAR_LIPOPROTEIN"/>
    <property type="match status" value="1"/>
</dbReference>
<dbReference type="AlphaFoldDB" id="A0A6I6GE07"/>
<accession>A0A6I6GE07</accession>
<reference evidence="1 2" key="1">
    <citation type="submission" date="2019-11" db="EMBL/GenBank/DDBJ databases">
        <authorList>
            <person name="Im W.T."/>
        </authorList>
    </citation>
    <scope>NUCLEOTIDE SEQUENCE [LARGE SCALE GENOMIC DNA]</scope>
    <source>
        <strain evidence="1 2">SB-02</strain>
    </source>
</reference>
<evidence type="ECO:0008006" key="3">
    <source>
        <dbReference type="Google" id="ProtNLM"/>
    </source>
</evidence>
<protein>
    <recommendedName>
        <fullName evidence="3">Lipoprotein</fullName>
    </recommendedName>
</protein>
<proteinExistence type="predicted"/>
<name>A0A6I6GE07_9BACT</name>
<dbReference type="EMBL" id="CP046566">
    <property type="protein sequence ID" value="QGW28580.1"/>
    <property type="molecule type" value="Genomic_DNA"/>
</dbReference>
<sequence>MRHSLILLILFFIILGCDSYGQSFVSNSCDSTILTKEEFEKCLADTAWNTDIVISTNYITNLKTDLLPKYRQLRKELMLSNELQNLLQQLKVAYDTVLNAKLTTFISEMDQKQKYVQPKAYLSSLLSLQTFKLYPDVYAILLNDIHLQLSPKAPVSVLNMYKELVDKISKSMDPDLNKRLEVITTSFLADNDKLKQSGFSPLFQGTQSQEDKKKFQIINFLLWTA</sequence>
<evidence type="ECO:0000313" key="1">
    <source>
        <dbReference type="EMBL" id="QGW28580.1"/>
    </source>
</evidence>
<dbReference type="Proteomes" id="UP000426027">
    <property type="component" value="Chromosome"/>
</dbReference>
<keyword evidence="2" id="KW-1185">Reference proteome</keyword>
<dbReference type="KEGG" id="fls:GLV81_11145"/>
<gene>
    <name evidence="1" type="ORF">GLV81_11145</name>
</gene>
<organism evidence="1 2">
    <name type="scientific">Phnomibacter ginsenosidimutans</name>
    <dbReference type="NCBI Taxonomy" id="2676868"/>
    <lineage>
        <taxon>Bacteria</taxon>
        <taxon>Pseudomonadati</taxon>
        <taxon>Bacteroidota</taxon>
        <taxon>Chitinophagia</taxon>
        <taxon>Chitinophagales</taxon>
        <taxon>Chitinophagaceae</taxon>
        <taxon>Phnomibacter</taxon>
    </lineage>
</organism>
<dbReference type="RefSeq" id="WP_157478933.1">
    <property type="nucleotide sequence ID" value="NZ_CP046566.1"/>
</dbReference>